<reference evidence="1" key="1">
    <citation type="submission" date="2021-05" db="EMBL/GenBank/DDBJ databases">
        <authorList>
            <person name="Alioto T."/>
            <person name="Alioto T."/>
            <person name="Gomez Garrido J."/>
        </authorList>
    </citation>
    <scope>NUCLEOTIDE SEQUENCE</scope>
</reference>
<dbReference type="AlphaFoldDB" id="A0A8D8M8L4"/>
<evidence type="ECO:0000313" key="1">
    <source>
        <dbReference type="EMBL" id="CAG6624034.1"/>
    </source>
</evidence>
<protein>
    <submittedName>
        <fullName evidence="1">Uncharacterized protein</fullName>
    </submittedName>
</protein>
<proteinExistence type="predicted"/>
<sequence>MYSRNFCPSFILVLKNRNLSKLIFTFDKKCLSNFSSITLYSVFIDIPNGSNNSIPISPIPNSNIAFFLFSSMPVAITYISNFVLNTFQFLEFSSVGTIILVCAMSNK</sequence>
<accession>A0A8D8M8L4</accession>
<organism evidence="1">
    <name type="scientific">Cacopsylla melanoneura</name>
    <dbReference type="NCBI Taxonomy" id="428564"/>
    <lineage>
        <taxon>Eukaryota</taxon>
        <taxon>Metazoa</taxon>
        <taxon>Ecdysozoa</taxon>
        <taxon>Arthropoda</taxon>
        <taxon>Hexapoda</taxon>
        <taxon>Insecta</taxon>
        <taxon>Pterygota</taxon>
        <taxon>Neoptera</taxon>
        <taxon>Paraneoptera</taxon>
        <taxon>Hemiptera</taxon>
        <taxon>Sternorrhyncha</taxon>
        <taxon>Psylloidea</taxon>
        <taxon>Psyllidae</taxon>
        <taxon>Psyllinae</taxon>
        <taxon>Cacopsylla</taxon>
    </lineage>
</organism>
<dbReference type="EMBL" id="HBUF01056280">
    <property type="protein sequence ID" value="CAG6624034.1"/>
    <property type="molecule type" value="Transcribed_RNA"/>
</dbReference>
<name>A0A8D8M8L4_9HEMI</name>